<dbReference type="AlphaFoldDB" id="A0A8K0X8K4"/>
<feature type="domain" description="Deacetylase sirtuin-type" evidence="9">
    <location>
        <begin position="302"/>
        <end position="595"/>
    </location>
</feature>
<evidence type="ECO:0000256" key="4">
    <source>
        <dbReference type="ARBA" id="ARBA00022801"/>
    </source>
</evidence>
<dbReference type="GO" id="GO:0046872">
    <property type="term" value="F:metal ion binding"/>
    <property type="evidence" value="ECO:0007669"/>
    <property type="project" value="UniProtKB-KW"/>
</dbReference>
<evidence type="ECO:0000256" key="3">
    <source>
        <dbReference type="ARBA" id="ARBA00022723"/>
    </source>
</evidence>
<evidence type="ECO:0000256" key="8">
    <source>
        <dbReference type="PROSITE-ProRule" id="PRU00236"/>
    </source>
</evidence>
<keyword evidence="7" id="KW-0326">Glycosidase</keyword>
<keyword evidence="4" id="KW-0378">Hydrolase</keyword>
<dbReference type="EMBL" id="JAGPXD010000001">
    <property type="protein sequence ID" value="KAH7374658.1"/>
    <property type="molecule type" value="Genomic_DNA"/>
</dbReference>
<dbReference type="InterPro" id="IPR029035">
    <property type="entry name" value="DHS-like_NAD/FAD-binding_dom"/>
</dbReference>
<dbReference type="InterPro" id="IPR002589">
    <property type="entry name" value="Macro_dom"/>
</dbReference>
<evidence type="ECO:0000256" key="2">
    <source>
        <dbReference type="ARBA" id="ARBA00022679"/>
    </source>
</evidence>
<protein>
    <recommendedName>
        <fullName evidence="13">ADP-ribose 1''-phosphate phosphatase</fullName>
    </recommendedName>
</protein>
<gene>
    <name evidence="11" type="ORF">B0T11DRAFT_322784</name>
</gene>
<name>A0A8K0X8K4_9PEZI</name>
<dbReference type="OrthoDB" id="6077599at2759"/>
<evidence type="ECO:0000313" key="11">
    <source>
        <dbReference type="EMBL" id="KAH7374658.1"/>
    </source>
</evidence>
<feature type="binding site" evidence="8">
    <location>
        <position position="445"/>
    </location>
    <ligand>
        <name>Zn(2+)</name>
        <dbReference type="ChEBI" id="CHEBI:29105"/>
    </ligand>
</feature>
<dbReference type="Gene3D" id="3.40.220.10">
    <property type="entry name" value="Leucine Aminopeptidase, subunit E, domain 1"/>
    <property type="match status" value="1"/>
</dbReference>
<dbReference type="PANTHER" id="PTHR11106">
    <property type="entry name" value="GANGLIOSIDE INDUCED DIFFERENTIATION ASSOCIATED PROTEIN 2-RELATED"/>
    <property type="match status" value="1"/>
</dbReference>
<keyword evidence="6" id="KW-0520">NAD</keyword>
<evidence type="ECO:0000256" key="7">
    <source>
        <dbReference type="ARBA" id="ARBA00023295"/>
    </source>
</evidence>
<evidence type="ECO:0008006" key="13">
    <source>
        <dbReference type="Google" id="ProtNLM"/>
    </source>
</evidence>
<feature type="binding site" evidence="8">
    <location>
        <position position="441"/>
    </location>
    <ligand>
        <name>Zn(2+)</name>
        <dbReference type="ChEBI" id="CHEBI:29105"/>
    </ligand>
</feature>
<evidence type="ECO:0000256" key="6">
    <source>
        <dbReference type="ARBA" id="ARBA00023027"/>
    </source>
</evidence>
<organism evidence="11 12">
    <name type="scientific">Plectosphaerella cucumerina</name>
    <dbReference type="NCBI Taxonomy" id="40658"/>
    <lineage>
        <taxon>Eukaryota</taxon>
        <taxon>Fungi</taxon>
        <taxon>Dikarya</taxon>
        <taxon>Ascomycota</taxon>
        <taxon>Pezizomycotina</taxon>
        <taxon>Sordariomycetes</taxon>
        <taxon>Hypocreomycetidae</taxon>
        <taxon>Glomerellales</taxon>
        <taxon>Plectosphaerellaceae</taxon>
        <taxon>Plectosphaerella</taxon>
    </lineage>
</organism>
<dbReference type="PROSITE" id="PS51154">
    <property type="entry name" value="MACRO"/>
    <property type="match status" value="1"/>
</dbReference>
<comment type="cofactor">
    <cofactor evidence="1">
        <name>Zn(2+)</name>
        <dbReference type="ChEBI" id="CHEBI:29105"/>
    </cofactor>
</comment>
<evidence type="ECO:0000259" key="9">
    <source>
        <dbReference type="PROSITE" id="PS50305"/>
    </source>
</evidence>
<comment type="caution">
    <text evidence="8">Lacks conserved residue(s) required for the propagation of feature annotation.</text>
</comment>
<comment type="caution">
    <text evidence="11">The sequence shown here is derived from an EMBL/GenBank/DDBJ whole genome shotgun (WGS) entry which is preliminary data.</text>
</comment>
<feature type="domain" description="Macro" evidence="10">
    <location>
        <begin position="88"/>
        <end position="288"/>
    </location>
</feature>
<dbReference type="CDD" id="cd02908">
    <property type="entry name" value="Macro_OAADPr_deacetylase"/>
    <property type="match status" value="1"/>
</dbReference>
<dbReference type="PANTHER" id="PTHR11106:SF121">
    <property type="entry name" value="ADP-RIBOSE 1''-PHOSPHATE PHOSPHATASE"/>
    <property type="match status" value="1"/>
</dbReference>
<reference evidence="11" key="1">
    <citation type="journal article" date="2021" name="Nat. Commun.">
        <title>Genetic determinants of endophytism in the Arabidopsis root mycobiome.</title>
        <authorList>
            <person name="Mesny F."/>
            <person name="Miyauchi S."/>
            <person name="Thiergart T."/>
            <person name="Pickel B."/>
            <person name="Atanasova L."/>
            <person name="Karlsson M."/>
            <person name="Huettel B."/>
            <person name="Barry K.W."/>
            <person name="Haridas S."/>
            <person name="Chen C."/>
            <person name="Bauer D."/>
            <person name="Andreopoulos W."/>
            <person name="Pangilinan J."/>
            <person name="LaButti K."/>
            <person name="Riley R."/>
            <person name="Lipzen A."/>
            <person name="Clum A."/>
            <person name="Drula E."/>
            <person name="Henrissat B."/>
            <person name="Kohler A."/>
            <person name="Grigoriev I.V."/>
            <person name="Martin F.M."/>
            <person name="Hacquard S."/>
        </authorList>
    </citation>
    <scope>NUCLEOTIDE SEQUENCE</scope>
    <source>
        <strain evidence="11">MPI-CAGE-AT-0016</strain>
    </source>
</reference>
<feature type="binding site" evidence="8">
    <location>
        <position position="483"/>
    </location>
    <ligand>
        <name>Zn(2+)</name>
        <dbReference type="ChEBI" id="CHEBI:29105"/>
    </ligand>
</feature>
<dbReference type="Gene3D" id="3.30.1600.10">
    <property type="entry name" value="SIR2/SIRT2 'Small Domain"/>
    <property type="match status" value="1"/>
</dbReference>
<evidence type="ECO:0000256" key="5">
    <source>
        <dbReference type="ARBA" id="ARBA00022833"/>
    </source>
</evidence>
<dbReference type="InterPro" id="IPR026590">
    <property type="entry name" value="Ssirtuin_cat_dom"/>
</dbReference>
<dbReference type="InterPro" id="IPR043472">
    <property type="entry name" value="Macro_dom-like"/>
</dbReference>
<dbReference type="PROSITE" id="PS50305">
    <property type="entry name" value="SIRTUIN"/>
    <property type="match status" value="1"/>
</dbReference>
<keyword evidence="12" id="KW-1185">Reference proteome</keyword>
<evidence type="ECO:0000313" key="12">
    <source>
        <dbReference type="Proteomes" id="UP000813385"/>
    </source>
</evidence>
<dbReference type="GO" id="GO:0016798">
    <property type="term" value="F:hydrolase activity, acting on glycosyl bonds"/>
    <property type="evidence" value="ECO:0007669"/>
    <property type="project" value="UniProtKB-KW"/>
</dbReference>
<dbReference type="GO" id="GO:0016740">
    <property type="term" value="F:transferase activity"/>
    <property type="evidence" value="ECO:0007669"/>
    <property type="project" value="UniProtKB-KW"/>
</dbReference>
<proteinExistence type="predicted"/>
<evidence type="ECO:0000259" key="10">
    <source>
        <dbReference type="PROSITE" id="PS51154"/>
    </source>
</evidence>
<keyword evidence="5 8" id="KW-0862">Zinc</keyword>
<dbReference type="SMART" id="SM00506">
    <property type="entry name" value="A1pp"/>
    <property type="match status" value="1"/>
</dbReference>
<sequence>MSPLSRIIRHLLSEGVRNRRSSALSRRYQQIKDHLDHFEQATQLQILQELLCSRLPLPKLPVDVLEDIDTVLISQRSQKVLTLADTIPSIATFNRQAKTRLALWRGDITTLTNITAIVNAANSQGLGCFQPTHRCIDNVIHSRAGPRLRDECHEVMTSRESDLPVGEAFVTEGYCLPAEHVVHVVGPQLSPGTKPTPEEAKQLASCYTSVLDAVETLPALESGRKIVAFCGISTGLFSFPAERAARIAVDTVCSWFEDKPESTITDIIFNTFTEEDLAIYQTTLKHLPTNWTAPPSQPVLAPEIHCQSIDVARNWLSEADTVLVSAGAGFSAATGLDYNSKALFSKYLPAFKKHGLSTLFSVFGFDGWDSEQDRWGYYFNHLTMVKQWPRSETYDVLLSWLRKFGTNAHVRTSNADGLFLAHDWPEEQLSTPQGSYAVLQCLDNCRPAATVPTEAYRKAALPFLDPVTQQLTNPEKVPLCRFCGGKMFICVRAGSWFNETPFKEGEVQWRKFRDSVREGTGKVVILELGVGMSTPGVLRWPNEELALRSRGNVKLVRLGMGDEAGVGPDLEAAGLGTSVNGDISMVIKKLLGEHQ</sequence>
<keyword evidence="3 8" id="KW-0479">Metal-binding</keyword>
<dbReference type="Gene3D" id="3.40.50.1220">
    <property type="entry name" value="TPP-binding domain"/>
    <property type="match status" value="1"/>
</dbReference>
<accession>A0A8K0X8K4</accession>
<feature type="binding site" evidence="8">
    <location>
        <position position="480"/>
    </location>
    <ligand>
        <name>Zn(2+)</name>
        <dbReference type="ChEBI" id="CHEBI:29105"/>
    </ligand>
</feature>
<dbReference type="Pfam" id="PF01661">
    <property type="entry name" value="Macro"/>
    <property type="match status" value="1"/>
</dbReference>
<dbReference type="Proteomes" id="UP000813385">
    <property type="component" value="Unassembled WGS sequence"/>
</dbReference>
<dbReference type="InterPro" id="IPR026591">
    <property type="entry name" value="Sirtuin_cat_small_dom_sf"/>
</dbReference>
<dbReference type="SUPFAM" id="SSF52467">
    <property type="entry name" value="DHS-like NAD/FAD-binding domain"/>
    <property type="match status" value="1"/>
</dbReference>
<evidence type="ECO:0000256" key="1">
    <source>
        <dbReference type="ARBA" id="ARBA00001947"/>
    </source>
</evidence>
<keyword evidence="2" id="KW-0808">Transferase</keyword>
<dbReference type="SUPFAM" id="SSF52949">
    <property type="entry name" value="Macro domain-like"/>
    <property type="match status" value="1"/>
</dbReference>